<comment type="caution">
    <text evidence="1">The sequence shown here is derived from an EMBL/GenBank/DDBJ whole genome shotgun (WGS) entry which is preliminary data.</text>
</comment>
<protein>
    <recommendedName>
        <fullName evidence="4">Retrotransposon gag domain-containing protein</fullName>
    </recommendedName>
</protein>
<accession>A0A821YXT7</accession>
<gene>
    <name evidence="2" type="ORF">QYT958_LOCUS45679</name>
    <name evidence="1" type="ORF">UJA718_LOCUS48825</name>
</gene>
<organism evidence="1 3">
    <name type="scientific">Rotaria socialis</name>
    <dbReference type="NCBI Taxonomy" id="392032"/>
    <lineage>
        <taxon>Eukaryota</taxon>
        <taxon>Metazoa</taxon>
        <taxon>Spiralia</taxon>
        <taxon>Gnathifera</taxon>
        <taxon>Rotifera</taxon>
        <taxon>Eurotatoria</taxon>
        <taxon>Bdelloidea</taxon>
        <taxon>Philodinida</taxon>
        <taxon>Philodinidae</taxon>
        <taxon>Rotaria</taxon>
    </lineage>
</organism>
<evidence type="ECO:0000313" key="1">
    <source>
        <dbReference type="EMBL" id="CAF4972289.1"/>
    </source>
</evidence>
<evidence type="ECO:0000313" key="2">
    <source>
        <dbReference type="EMBL" id="CAF5114667.1"/>
    </source>
</evidence>
<sequence length="75" mass="9059">MKDFVKSFNGNPTDDVTKWLDSIIHYFDIAQISGEKETLYFQYAPAFLKEYAYKWWTDQKHFIFSWSTFKQALMT</sequence>
<proteinExistence type="predicted"/>
<name>A0A821YXT7_9BILA</name>
<dbReference type="Proteomes" id="UP000663873">
    <property type="component" value="Unassembled WGS sequence"/>
</dbReference>
<evidence type="ECO:0000313" key="3">
    <source>
        <dbReference type="Proteomes" id="UP000663873"/>
    </source>
</evidence>
<dbReference type="EMBL" id="CAJOBP010099609">
    <property type="protein sequence ID" value="CAF4972289.1"/>
    <property type="molecule type" value="Genomic_DNA"/>
</dbReference>
<dbReference type="AlphaFoldDB" id="A0A821YXT7"/>
<reference evidence="1" key="1">
    <citation type="submission" date="2021-02" db="EMBL/GenBank/DDBJ databases">
        <authorList>
            <person name="Nowell W R."/>
        </authorList>
    </citation>
    <scope>NUCLEOTIDE SEQUENCE</scope>
</reference>
<evidence type="ECO:0008006" key="4">
    <source>
        <dbReference type="Google" id="ProtNLM"/>
    </source>
</evidence>
<dbReference type="EMBL" id="CAJOBR010077232">
    <property type="protein sequence ID" value="CAF5114667.1"/>
    <property type="molecule type" value="Genomic_DNA"/>
</dbReference>
<feature type="non-terminal residue" evidence="1">
    <location>
        <position position="75"/>
    </location>
</feature>
<dbReference type="Proteomes" id="UP000663848">
    <property type="component" value="Unassembled WGS sequence"/>
</dbReference>
<keyword evidence="3" id="KW-1185">Reference proteome</keyword>